<name>A0ABT1G2X8_9CORY</name>
<keyword evidence="3" id="KW-0813">Transport</keyword>
<evidence type="ECO:0000256" key="4">
    <source>
        <dbReference type="ARBA" id="ARBA00022475"/>
    </source>
</evidence>
<accession>A0ABT1G2X8</accession>
<feature type="transmembrane region" description="Helical" evidence="8">
    <location>
        <begin position="132"/>
        <end position="157"/>
    </location>
</feature>
<keyword evidence="11" id="KW-1185">Reference proteome</keyword>
<evidence type="ECO:0000256" key="2">
    <source>
        <dbReference type="ARBA" id="ARBA00006236"/>
    </source>
</evidence>
<dbReference type="NCBIfam" id="TIGR00710">
    <property type="entry name" value="efflux_Bcr_CflA"/>
    <property type="match status" value="1"/>
</dbReference>
<dbReference type="Pfam" id="PF07690">
    <property type="entry name" value="MFS_1"/>
    <property type="match status" value="1"/>
</dbReference>
<keyword evidence="5 8" id="KW-0812">Transmembrane</keyword>
<sequence>MPQLSAGLMLALAFFAAAGPLGIDMYLPGLPQLQADLGTTAPAVQLTISGFMVGMAVGNLLFGPISDGTGRKRPILISSLVFFVTSVLCAIAPNIWFLVGARFLQGIAGGCVIVVSRAVIPDLSRGTAAARAFSALMALTGFMPAIAPAIGGLLLPMVGWRGIFWLLAAVNLVQVLLALWLPETLPAERRAPGGLRTLFPRIAQCLRRPVFVGYLLACALGFGALFSYISASPLVLQRQLGLSPTAFSLVFGALALSFPLSNALNMRLVKRVAPRRVLTAALLIDVCVAAALIILALAGDLTWWFIPLLALLPMMSGFISANATALAVEDVRDIGAGAGTGAIGFTQFLVAATVAPLASLGTNHALAMAVSSLACAAVALAAVLLLTRTPAAR</sequence>
<dbReference type="InterPro" id="IPR004812">
    <property type="entry name" value="Efflux_drug-R_Bcr/CmlA"/>
</dbReference>
<dbReference type="InterPro" id="IPR020846">
    <property type="entry name" value="MFS_dom"/>
</dbReference>
<dbReference type="PRINTS" id="PR01035">
    <property type="entry name" value="TCRTETA"/>
</dbReference>
<feature type="transmembrane region" description="Helical" evidence="8">
    <location>
        <begin position="340"/>
        <end position="359"/>
    </location>
</feature>
<feature type="transmembrane region" description="Helical" evidence="8">
    <location>
        <begin position="42"/>
        <end position="63"/>
    </location>
</feature>
<dbReference type="CDD" id="cd17320">
    <property type="entry name" value="MFS_MdfA_MDR_like"/>
    <property type="match status" value="1"/>
</dbReference>
<dbReference type="InterPro" id="IPR036259">
    <property type="entry name" value="MFS_trans_sf"/>
</dbReference>
<dbReference type="InterPro" id="IPR011701">
    <property type="entry name" value="MFS"/>
</dbReference>
<keyword evidence="4" id="KW-1003">Cell membrane</keyword>
<evidence type="ECO:0000256" key="5">
    <source>
        <dbReference type="ARBA" id="ARBA00022692"/>
    </source>
</evidence>
<gene>
    <name evidence="10" type="ORF">M5J20_09070</name>
</gene>
<dbReference type="Gene3D" id="1.20.1720.10">
    <property type="entry name" value="Multidrug resistance protein D"/>
    <property type="match status" value="1"/>
</dbReference>
<reference evidence="10" key="1">
    <citation type="submission" date="2022-05" db="EMBL/GenBank/DDBJ databases">
        <title>Corynebacterium sp. TA-R-1 sp. nov., isolated from human feces.</title>
        <authorList>
            <person name="Shamsuzzaman M."/>
            <person name="Dahal R.H."/>
        </authorList>
    </citation>
    <scope>NUCLEOTIDE SEQUENCE</scope>
    <source>
        <strain evidence="10">TA-R-1</strain>
    </source>
</reference>
<evidence type="ECO:0000256" key="7">
    <source>
        <dbReference type="ARBA" id="ARBA00023136"/>
    </source>
</evidence>
<dbReference type="Proteomes" id="UP001204000">
    <property type="component" value="Unassembled WGS sequence"/>
</dbReference>
<dbReference type="SUPFAM" id="SSF103473">
    <property type="entry name" value="MFS general substrate transporter"/>
    <property type="match status" value="1"/>
</dbReference>
<evidence type="ECO:0000256" key="1">
    <source>
        <dbReference type="ARBA" id="ARBA00004651"/>
    </source>
</evidence>
<feature type="transmembrane region" description="Helical" evidence="8">
    <location>
        <begin position="163"/>
        <end position="181"/>
    </location>
</feature>
<feature type="transmembrane region" description="Helical" evidence="8">
    <location>
        <begin position="103"/>
        <end position="120"/>
    </location>
</feature>
<proteinExistence type="inferred from homology"/>
<dbReference type="PANTHER" id="PTHR23502">
    <property type="entry name" value="MAJOR FACILITATOR SUPERFAMILY"/>
    <property type="match status" value="1"/>
</dbReference>
<feature type="transmembrane region" description="Helical" evidence="8">
    <location>
        <begin position="304"/>
        <end position="328"/>
    </location>
</feature>
<feature type="domain" description="Major facilitator superfamily (MFS) profile" evidence="9">
    <location>
        <begin position="6"/>
        <end position="390"/>
    </location>
</feature>
<evidence type="ECO:0000313" key="11">
    <source>
        <dbReference type="Proteomes" id="UP001204000"/>
    </source>
</evidence>
<feature type="transmembrane region" description="Helical" evidence="8">
    <location>
        <begin position="246"/>
        <end position="265"/>
    </location>
</feature>
<keyword evidence="6 8" id="KW-1133">Transmembrane helix</keyword>
<dbReference type="PANTHER" id="PTHR23502:SF132">
    <property type="entry name" value="POLYAMINE TRANSPORTER 2-RELATED"/>
    <property type="match status" value="1"/>
</dbReference>
<feature type="transmembrane region" description="Helical" evidence="8">
    <location>
        <begin position="365"/>
        <end position="387"/>
    </location>
</feature>
<feature type="transmembrane region" description="Helical" evidence="8">
    <location>
        <begin position="277"/>
        <end position="298"/>
    </location>
</feature>
<feature type="transmembrane region" description="Helical" evidence="8">
    <location>
        <begin position="211"/>
        <end position="231"/>
    </location>
</feature>
<protein>
    <submittedName>
        <fullName evidence="10">Multidrug effflux MFS transporter</fullName>
    </submittedName>
</protein>
<dbReference type="InterPro" id="IPR001958">
    <property type="entry name" value="Tet-R_TetA/multi-R_MdtG-like"/>
</dbReference>
<feature type="transmembrane region" description="Helical" evidence="8">
    <location>
        <begin position="75"/>
        <end position="97"/>
    </location>
</feature>
<organism evidence="10 11">
    <name type="scientific">Corynebacterium stercoris</name>
    <dbReference type="NCBI Taxonomy" id="2943490"/>
    <lineage>
        <taxon>Bacteria</taxon>
        <taxon>Bacillati</taxon>
        <taxon>Actinomycetota</taxon>
        <taxon>Actinomycetes</taxon>
        <taxon>Mycobacteriales</taxon>
        <taxon>Corynebacteriaceae</taxon>
        <taxon>Corynebacterium</taxon>
    </lineage>
</organism>
<dbReference type="RefSeq" id="WP_253578808.1">
    <property type="nucleotide sequence ID" value="NZ_JAMFTQ010000013.1"/>
</dbReference>
<dbReference type="EMBL" id="JAMFTQ010000013">
    <property type="protein sequence ID" value="MCP1388335.1"/>
    <property type="molecule type" value="Genomic_DNA"/>
</dbReference>
<dbReference type="PROSITE" id="PS50850">
    <property type="entry name" value="MFS"/>
    <property type="match status" value="1"/>
</dbReference>
<evidence type="ECO:0000256" key="6">
    <source>
        <dbReference type="ARBA" id="ARBA00022989"/>
    </source>
</evidence>
<comment type="similarity">
    <text evidence="2">Belongs to the major facilitator superfamily. Bcr/CmlA family.</text>
</comment>
<comment type="subcellular location">
    <subcellularLocation>
        <location evidence="1">Cell membrane</location>
        <topology evidence="1">Multi-pass membrane protein</topology>
    </subcellularLocation>
</comment>
<keyword evidence="7 8" id="KW-0472">Membrane</keyword>
<evidence type="ECO:0000256" key="3">
    <source>
        <dbReference type="ARBA" id="ARBA00022448"/>
    </source>
</evidence>
<evidence type="ECO:0000313" key="10">
    <source>
        <dbReference type="EMBL" id="MCP1388335.1"/>
    </source>
</evidence>
<evidence type="ECO:0000256" key="8">
    <source>
        <dbReference type="SAM" id="Phobius"/>
    </source>
</evidence>
<evidence type="ECO:0000259" key="9">
    <source>
        <dbReference type="PROSITE" id="PS50850"/>
    </source>
</evidence>
<comment type="caution">
    <text evidence="10">The sequence shown here is derived from an EMBL/GenBank/DDBJ whole genome shotgun (WGS) entry which is preliminary data.</text>
</comment>